<comment type="similarity">
    <text evidence="1">Belongs to the DNase II family.</text>
</comment>
<protein>
    <submittedName>
        <fullName evidence="4">Uncharacterized protein</fullName>
    </submittedName>
</protein>
<keyword evidence="2" id="KW-0378">Hydrolase</keyword>
<sequence>MSYIYLLCILAVECTQRARGWEYLNLQCRDNGNEPVDWWYIYKPPRNTGPHMETGINYSYIDPNTDRKWTAAPGGILSESMLRYTIAPMFIEEYADYLAIMEYDGKKPTKDFMGSASRGMMMANSLGGIWIGHTIPGFPDITKGAPTIPQEELQSGHMIMCLTLDLITLNTLATSIMQTEPYIKRIFIPQRINQYVPDWKMFLSPLPKATGTAVRNTKVLHFVTRNKSLRGLMFARSPGDPRCLYKSFAKIKQIVLDVYGHREHDNIYCSKAYSIRNINSISLKFKEMIYYVNNATDKMGFAVSTSAHWQKMGLSKSQFWTCIGNVENQYRNSMGGLIACVNHFRVWLAFDHLKVKEPECNTAEDI</sequence>
<dbReference type="GO" id="GO:0006309">
    <property type="term" value="P:apoptotic DNA fragmentation"/>
    <property type="evidence" value="ECO:0007669"/>
    <property type="project" value="TreeGrafter"/>
</dbReference>
<comment type="caution">
    <text evidence="4">The sequence shown here is derived from an EMBL/GenBank/DDBJ whole genome shotgun (WGS) entry which is preliminary data.</text>
</comment>
<proteinExistence type="inferred from homology"/>
<feature type="chain" id="PRO_5042071403" evidence="3">
    <location>
        <begin position="21"/>
        <end position="366"/>
    </location>
</feature>
<dbReference type="Pfam" id="PF03265">
    <property type="entry name" value="DNase_II"/>
    <property type="match status" value="1"/>
</dbReference>
<evidence type="ECO:0000313" key="4">
    <source>
        <dbReference type="EMBL" id="KAJ8720239.1"/>
    </source>
</evidence>
<dbReference type="PANTHER" id="PTHR10858">
    <property type="entry name" value="DEOXYRIBONUCLEASE II"/>
    <property type="match status" value="1"/>
</dbReference>
<dbReference type="AlphaFoldDB" id="A0AAD8DTL9"/>
<dbReference type="InterPro" id="IPR004947">
    <property type="entry name" value="DNase_II"/>
</dbReference>
<feature type="signal peptide" evidence="3">
    <location>
        <begin position="1"/>
        <end position="20"/>
    </location>
</feature>
<evidence type="ECO:0000256" key="3">
    <source>
        <dbReference type="SAM" id="SignalP"/>
    </source>
</evidence>
<keyword evidence="3" id="KW-0732">Signal</keyword>
<gene>
    <name evidence="4" type="ORF">PYW07_012282</name>
</gene>
<organism evidence="4 5">
    <name type="scientific">Mythimna separata</name>
    <name type="common">Oriental armyworm</name>
    <name type="synonym">Pseudaletia separata</name>
    <dbReference type="NCBI Taxonomy" id="271217"/>
    <lineage>
        <taxon>Eukaryota</taxon>
        <taxon>Metazoa</taxon>
        <taxon>Ecdysozoa</taxon>
        <taxon>Arthropoda</taxon>
        <taxon>Hexapoda</taxon>
        <taxon>Insecta</taxon>
        <taxon>Pterygota</taxon>
        <taxon>Neoptera</taxon>
        <taxon>Endopterygota</taxon>
        <taxon>Lepidoptera</taxon>
        <taxon>Glossata</taxon>
        <taxon>Ditrysia</taxon>
        <taxon>Noctuoidea</taxon>
        <taxon>Noctuidae</taxon>
        <taxon>Noctuinae</taxon>
        <taxon>Hadenini</taxon>
        <taxon>Mythimna</taxon>
    </lineage>
</organism>
<dbReference type="GO" id="GO:0004531">
    <property type="term" value="F:deoxyribonuclease II activity"/>
    <property type="evidence" value="ECO:0007669"/>
    <property type="project" value="InterPro"/>
</dbReference>
<reference evidence="4" key="1">
    <citation type="submission" date="2023-03" db="EMBL/GenBank/DDBJ databases">
        <title>Chromosome-level genomes of two armyworms, Mythimna separata and Mythimna loreyi, provide insights into the biosynthesis and reception of sex pheromones.</title>
        <authorList>
            <person name="Zhao H."/>
        </authorList>
    </citation>
    <scope>NUCLEOTIDE SEQUENCE</scope>
    <source>
        <strain evidence="4">BeijingLab</strain>
        <tissue evidence="4">Pupa</tissue>
    </source>
</reference>
<dbReference type="PANTHER" id="PTHR10858:SF23">
    <property type="entry name" value="DEOXYRIBONUCLEASE II"/>
    <property type="match status" value="1"/>
</dbReference>
<accession>A0AAD8DTL9</accession>
<keyword evidence="5" id="KW-1185">Reference proteome</keyword>
<dbReference type="Proteomes" id="UP001231518">
    <property type="component" value="Chromosome 3"/>
</dbReference>
<name>A0AAD8DTL9_MYTSE</name>
<evidence type="ECO:0000256" key="1">
    <source>
        <dbReference type="ARBA" id="ARBA00007527"/>
    </source>
</evidence>
<evidence type="ECO:0000256" key="2">
    <source>
        <dbReference type="ARBA" id="ARBA00022801"/>
    </source>
</evidence>
<evidence type="ECO:0000313" key="5">
    <source>
        <dbReference type="Proteomes" id="UP001231518"/>
    </source>
</evidence>
<dbReference type="EMBL" id="JARGEI010000014">
    <property type="protein sequence ID" value="KAJ8720239.1"/>
    <property type="molecule type" value="Genomic_DNA"/>
</dbReference>